<dbReference type="GO" id="GO:0016020">
    <property type="term" value="C:membrane"/>
    <property type="evidence" value="ECO:0007669"/>
    <property type="project" value="UniProtKB-SubCell"/>
</dbReference>
<sequence length="90" mass="9985">MQYFQYLTEFTGSLFIVFTIIYSANPLAIGAAFAILYAFAKTTANPAATIATAFYKEKYDVNFDMASIIPIIVTQCLGGLVAIEIYKRIH</sequence>
<feature type="transmembrane region" description="Helical" evidence="5">
    <location>
        <begin position="65"/>
        <end position="86"/>
    </location>
</feature>
<evidence type="ECO:0008006" key="7">
    <source>
        <dbReference type="Google" id="ProtNLM"/>
    </source>
</evidence>
<reference evidence="6" key="1">
    <citation type="journal article" date="2020" name="Nature">
        <title>Giant virus diversity and host interactions through global metagenomics.</title>
        <authorList>
            <person name="Schulz F."/>
            <person name="Roux S."/>
            <person name="Paez-Espino D."/>
            <person name="Jungbluth S."/>
            <person name="Walsh D.A."/>
            <person name="Denef V.J."/>
            <person name="McMahon K.D."/>
            <person name="Konstantinidis K.T."/>
            <person name="Eloe-Fadrosh E.A."/>
            <person name="Kyrpides N.C."/>
            <person name="Woyke T."/>
        </authorList>
    </citation>
    <scope>NUCLEOTIDE SEQUENCE</scope>
    <source>
        <strain evidence="6">GVMAG-M-3300023184-182</strain>
    </source>
</reference>
<evidence type="ECO:0000256" key="3">
    <source>
        <dbReference type="ARBA" id="ARBA00022989"/>
    </source>
</evidence>
<evidence type="ECO:0000313" key="6">
    <source>
        <dbReference type="EMBL" id="QHT85594.1"/>
    </source>
</evidence>
<feature type="transmembrane region" description="Helical" evidence="5">
    <location>
        <begin position="12"/>
        <end position="39"/>
    </location>
</feature>
<keyword evidence="2 5" id="KW-0812">Transmembrane</keyword>
<organism evidence="6">
    <name type="scientific">viral metagenome</name>
    <dbReference type="NCBI Taxonomy" id="1070528"/>
    <lineage>
        <taxon>unclassified sequences</taxon>
        <taxon>metagenomes</taxon>
        <taxon>organismal metagenomes</taxon>
    </lineage>
</organism>
<dbReference type="SUPFAM" id="SSF81338">
    <property type="entry name" value="Aquaporin-like"/>
    <property type="match status" value="1"/>
</dbReference>
<evidence type="ECO:0000256" key="5">
    <source>
        <dbReference type="SAM" id="Phobius"/>
    </source>
</evidence>
<evidence type="ECO:0000256" key="2">
    <source>
        <dbReference type="ARBA" id="ARBA00022692"/>
    </source>
</evidence>
<dbReference type="EMBL" id="MN740043">
    <property type="protein sequence ID" value="QHT85594.1"/>
    <property type="molecule type" value="Genomic_DNA"/>
</dbReference>
<evidence type="ECO:0000256" key="1">
    <source>
        <dbReference type="ARBA" id="ARBA00004141"/>
    </source>
</evidence>
<keyword evidence="3 5" id="KW-1133">Transmembrane helix</keyword>
<dbReference type="InterPro" id="IPR023271">
    <property type="entry name" value="Aquaporin-like"/>
</dbReference>
<evidence type="ECO:0000256" key="4">
    <source>
        <dbReference type="ARBA" id="ARBA00023136"/>
    </source>
</evidence>
<dbReference type="AlphaFoldDB" id="A0A6C0HYD4"/>
<name>A0A6C0HYD4_9ZZZZ</name>
<protein>
    <recommendedName>
        <fullName evidence="7">Major intrinsic protein</fullName>
    </recommendedName>
</protein>
<dbReference type="Gene3D" id="1.20.1080.10">
    <property type="entry name" value="Glycerol uptake facilitator protein"/>
    <property type="match status" value="1"/>
</dbReference>
<accession>A0A6C0HYD4</accession>
<proteinExistence type="predicted"/>
<comment type="subcellular location">
    <subcellularLocation>
        <location evidence="1">Membrane</location>
        <topology evidence="1">Multi-pass membrane protein</topology>
    </subcellularLocation>
</comment>
<keyword evidence="4 5" id="KW-0472">Membrane</keyword>